<accession>A0A481YVG8</accession>
<evidence type="ECO:0000313" key="1">
    <source>
        <dbReference type="EMBL" id="QBK87198.1"/>
    </source>
</evidence>
<name>A0A481YVG8_9VIRU</name>
<organism evidence="1">
    <name type="scientific">Marseillevirus LCMAC201</name>
    <dbReference type="NCBI Taxonomy" id="2506605"/>
    <lineage>
        <taxon>Viruses</taxon>
        <taxon>Varidnaviria</taxon>
        <taxon>Bamfordvirae</taxon>
        <taxon>Nucleocytoviricota</taxon>
        <taxon>Megaviricetes</taxon>
        <taxon>Pimascovirales</taxon>
        <taxon>Pimascovirales incertae sedis</taxon>
        <taxon>Marseilleviridae</taxon>
    </lineage>
</organism>
<gene>
    <name evidence="1" type="ORF">LCMAC201_01000</name>
</gene>
<proteinExistence type="predicted"/>
<protein>
    <submittedName>
        <fullName evidence="1">Uncharacterized protein</fullName>
    </submittedName>
</protein>
<dbReference type="EMBL" id="MK500345">
    <property type="protein sequence ID" value="QBK87198.1"/>
    <property type="molecule type" value="Genomic_DNA"/>
</dbReference>
<sequence>MSIREGLGYTLKAYDPCFSYNQDRFCCSDRGYKFRENVLLSECPLTKTNDYSAPRNYDPYDKRPLWLQQTGLVDPDPYTFTPQDRWNIWCGRMPCSVDQTGVPCQKTQPTCVNPADCSGRNVCGGRK</sequence>
<reference evidence="1" key="1">
    <citation type="journal article" date="2019" name="MBio">
        <title>Virus Genomes from Deep Sea Sediments Expand the Ocean Megavirome and Support Independent Origins of Viral Gigantism.</title>
        <authorList>
            <person name="Backstrom D."/>
            <person name="Yutin N."/>
            <person name="Jorgensen S.L."/>
            <person name="Dharamshi J."/>
            <person name="Homa F."/>
            <person name="Zaremba-Niedwiedzka K."/>
            <person name="Spang A."/>
            <person name="Wolf Y.I."/>
            <person name="Koonin E.V."/>
            <person name="Ettema T.J."/>
        </authorList>
    </citation>
    <scope>NUCLEOTIDE SEQUENCE</scope>
</reference>